<name>A0AAV2ZDF2_9STRA</name>
<feature type="chain" id="PRO_5043461218" description="Secreted protein" evidence="1">
    <location>
        <begin position="25"/>
        <end position="130"/>
    </location>
</feature>
<evidence type="ECO:0000256" key="1">
    <source>
        <dbReference type="SAM" id="SignalP"/>
    </source>
</evidence>
<keyword evidence="1" id="KW-0732">Signal</keyword>
<dbReference type="Proteomes" id="UP001146120">
    <property type="component" value="Unassembled WGS sequence"/>
</dbReference>
<evidence type="ECO:0008006" key="4">
    <source>
        <dbReference type="Google" id="ProtNLM"/>
    </source>
</evidence>
<reference evidence="2" key="1">
    <citation type="submission" date="2022-11" db="EMBL/GenBank/DDBJ databases">
        <authorList>
            <person name="Morgan W.R."/>
            <person name="Tartar A."/>
        </authorList>
    </citation>
    <scope>NUCLEOTIDE SEQUENCE</scope>
    <source>
        <strain evidence="2">ARSEF 373</strain>
    </source>
</reference>
<sequence length="130" mass="13597">MISGSLVAPFLPTFLILCASTSSALSCATSPVLMQAALVQTNRASLVVAQLSVARDHVVPFSKFLLVVNWLVVPAHQAPSFKQCDEADGISASHAQVMDAHTVGSKPVARPPVDSRLATCLMSALVDAIN</sequence>
<organism evidence="2 3">
    <name type="scientific">Lagenidium giganteum</name>
    <dbReference type="NCBI Taxonomy" id="4803"/>
    <lineage>
        <taxon>Eukaryota</taxon>
        <taxon>Sar</taxon>
        <taxon>Stramenopiles</taxon>
        <taxon>Oomycota</taxon>
        <taxon>Peronosporomycetes</taxon>
        <taxon>Pythiales</taxon>
        <taxon>Pythiaceae</taxon>
    </lineage>
</organism>
<dbReference type="AlphaFoldDB" id="A0AAV2ZDF2"/>
<protein>
    <recommendedName>
        <fullName evidence="4">Secreted protein</fullName>
    </recommendedName>
</protein>
<keyword evidence="3" id="KW-1185">Reference proteome</keyword>
<evidence type="ECO:0000313" key="3">
    <source>
        <dbReference type="Proteomes" id="UP001146120"/>
    </source>
</evidence>
<gene>
    <name evidence="2" type="ORF">N0F65_004606</name>
</gene>
<feature type="signal peptide" evidence="1">
    <location>
        <begin position="1"/>
        <end position="24"/>
    </location>
</feature>
<dbReference type="EMBL" id="DAKRPA010000020">
    <property type="protein sequence ID" value="DBA03329.1"/>
    <property type="molecule type" value="Genomic_DNA"/>
</dbReference>
<accession>A0AAV2ZDF2</accession>
<proteinExistence type="predicted"/>
<reference evidence="2" key="2">
    <citation type="journal article" date="2023" name="Microbiol Resour">
        <title>Decontamination and Annotation of the Draft Genome Sequence of the Oomycete Lagenidium giganteum ARSEF 373.</title>
        <authorList>
            <person name="Morgan W.R."/>
            <person name="Tartar A."/>
        </authorList>
    </citation>
    <scope>NUCLEOTIDE SEQUENCE</scope>
    <source>
        <strain evidence="2">ARSEF 373</strain>
    </source>
</reference>
<evidence type="ECO:0000313" key="2">
    <source>
        <dbReference type="EMBL" id="DBA03329.1"/>
    </source>
</evidence>
<comment type="caution">
    <text evidence="2">The sequence shown here is derived from an EMBL/GenBank/DDBJ whole genome shotgun (WGS) entry which is preliminary data.</text>
</comment>